<evidence type="ECO:0000313" key="4">
    <source>
        <dbReference type="EMBL" id="GLU47823.1"/>
    </source>
</evidence>
<reference evidence="4" key="1">
    <citation type="submission" date="2023-02" db="EMBL/GenBank/DDBJ databases">
        <title>Nocardiopsis ansamitocini NBRC 112285.</title>
        <authorList>
            <person name="Ichikawa N."/>
            <person name="Sato H."/>
            <person name="Tonouchi N."/>
        </authorList>
    </citation>
    <scope>NUCLEOTIDE SEQUENCE</scope>
    <source>
        <strain evidence="4">NBRC 112285</strain>
    </source>
</reference>
<feature type="transmembrane region" description="Helical" evidence="2">
    <location>
        <begin position="259"/>
        <end position="280"/>
    </location>
</feature>
<dbReference type="Pfam" id="PF06724">
    <property type="entry name" value="DUF1206"/>
    <property type="match status" value="3"/>
</dbReference>
<name>A0A9W6UIV2_9ACTN</name>
<feature type="transmembrane region" description="Helical" evidence="2">
    <location>
        <begin position="85"/>
        <end position="107"/>
    </location>
</feature>
<keyword evidence="2" id="KW-1133">Transmembrane helix</keyword>
<evidence type="ECO:0000256" key="1">
    <source>
        <dbReference type="SAM" id="MobiDB-lite"/>
    </source>
</evidence>
<keyword evidence="2" id="KW-0472">Membrane</keyword>
<feature type="transmembrane region" description="Helical" evidence="2">
    <location>
        <begin position="165"/>
        <end position="189"/>
    </location>
</feature>
<comment type="caution">
    <text evidence="4">The sequence shown here is derived from an EMBL/GenBank/DDBJ whole genome shotgun (WGS) entry which is preliminary data.</text>
</comment>
<dbReference type="InterPro" id="IPR009597">
    <property type="entry name" value="DUF1206"/>
</dbReference>
<sequence>MSAASGAREAGDKAQKAGRQAGRAGRQAANNKWLLRLARLGLAAKGLLYLIIGYLAVQIAFGSSDEQADNSGALQMIADNTGGQIVLWAAALGMFGLALWQFTVAAFGSRLGLDKASKRALAAGRALTYGSLCATIVTFLLGYSQPSSQDSQSKEMTATLMELPAGQFVVGAVGLGFIVAGVVIAWGGATRKFEKDLAVGAIPATARKAVIGLGVAGTVTKGIIISAAGVLIGWAAVTFDPDKAQGLDGTLRALADTPAGPWLLALVAFGVLLYALFCFCQSRWARV</sequence>
<dbReference type="EMBL" id="BSQG01000003">
    <property type="protein sequence ID" value="GLU47823.1"/>
    <property type="molecule type" value="Genomic_DNA"/>
</dbReference>
<feature type="transmembrane region" description="Helical" evidence="2">
    <location>
        <begin position="127"/>
        <end position="145"/>
    </location>
</feature>
<dbReference type="AlphaFoldDB" id="A0A9W6UIV2"/>
<gene>
    <name evidence="4" type="ORF">Nans01_21740</name>
</gene>
<dbReference type="Proteomes" id="UP001165092">
    <property type="component" value="Unassembled WGS sequence"/>
</dbReference>
<evidence type="ECO:0000259" key="3">
    <source>
        <dbReference type="Pfam" id="PF06724"/>
    </source>
</evidence>
<evidence type="ECO:0000256" key="2">
    <source>
        <dbReference type="SAM" id="Phobius"/>
    </source>
</evidence>
<protein>
    <submittedName>
        <fullName evidence="4">Membrane protein</fullName>
    </submittedName>
</protein>
<keyword evidence="2" id="KW-0812">Transmembrane</keyword>
<feature type="domain" description="DUF1206" evidence="3">
    <location>
        <begin position="40"/>
        <end position="107"/>
    </location>
</feature>
<evidence type="ECO:0000313" key="5">
    <source>
        <dbReference type="Proteomes" id="UP001165092"/>
    </source>
</evidence>
<organism evidence="4 5">
    <name type="scientific">Nocardiopsis ansamitocini</name>
    <dbReference type="NCBI Taxonomy" id="1670832"/>
    <lineage>
        <taxon>Bacteria</taxon>
        <taxon>Bacillati</taxon>
        <taxon>Actinomycetota</taxon>
        <taxon>Actinomycetes</taxon>
        <taxon>Streptosporangiales</taxon>
        <taxon>Nocardiopsidaceae</taxon>
        <taxon>Nocardiopsis</taxon>
    </lineage>
</organism>
<accession>A0A9W6UIV2</accession>
<feature type="domain" description="DUF1206" evidence="3">
    <location>
        <begin position="216"/>
        <end position="284"/>
    </location>
</feature>
<keyword evidence="5" id="KW-1185">Reference proteome</keyword>
<feature type="transmembrane region" description="Helical" evidence="2">
    <location>
        <begin position="42"/>
        <end position="61"/>
    </location>
</feature>
<feature type="transmembrane region" description="Helical" evidence="2">
    <location>
        <begin position="210"/>
        <end position="239"/>
    </location>
</feature>
<dbReference type="RefSeq" id="WP_285759099.1">
    <property type="nucleotide sequence ID" value="NZ_BSQG01000003.1"/>
</dbReference>
<feature type="region of interest" description="Disordered" evidence="1">
    <location>
        <begin position="1"/>
        <end position="24"/>
    </location>
</feature>
<proteinExistence type="predicted"/>
<feature type="domain" description="DUF1206" evidence="3">
    <location>
        <begin position="123"/>
        <end position="191"/>
    </location>
</feature>